<dbReference type="eggNOG" id="COG0697">
    <property type="taxonomic scope" value="Bacteria"/>
</dbReference>
<dbReference type="SUPFAM" id="SSF103481">
    <property type="entry name" value="Multidrug resistance efflux transporter EmrE"/>
    <property type="match status" value="2"/>
</dbReference>
<feature type="transmembrane region" description="Helical" evidence="1">
    <location>
        <begin position="216"/>
        <end position="237"/>
    </location>
</feature>
<gene>
    <name evidence="3" type="ORF">SAMN05421647_10543</name>
</gene>
<feature type="transmembrane region" description="Helical" evidence="1">
    <location>
        <begin position="244"/>
        <end position="264"/>
    </location>
</feature>
<feature type="transmembrane region" description="Helical" evidence="1">
    <location>
        <begin position="187"/>
        <end position="204"/>
    </location>
</feature>
<dbReference type="PANTHER" id="PTHR22911:SF79">
    <property type="entry name" value="MOBA-LIKE NTP TRANSFERASE DOMAIN-CONTAINING PROTEIN"/>
    <property type="match status" value="1"/>
</dbReference>
<feature type="transmembrane region" description="Helical" evidence="1">
    <location>
        <begin position="101"/>
        <end position="120"/>
    </location>
</feature>
<feature type="transmembrane region" description="Helical" evidence="1">
    <location>
        <begin position="270"/>
        <end position="289"/>
    </location>
</feature>
<name>A0A1N6SZ07_9GAMM</name>
<dbReference type="Proteomes" id="UP000186895">
    <property type="component" value="Unassembled WGS sequence"/>
</dbReference>
<evidence type="ECO:0000313" key="4">
    <source>
        <dbReference type="Proteomes" id="UP000186895"/>
    </source>
</evidence>
<feature type="transmembrane region" description="Helical" evidence="1">
    <location>
        <begin position="47"/>
        <end position="68"/>
    </location>
</feature>
<dbReference type="Gene3D" id="1.10.3730.20">
    <property type="match status" value="1"/>
</dbReference>
<proteinExistence type="predicted"/>
<dbReference type="AlphaFoldDB" id="A0A1N6SZ07"/>
<dbReference type="EMBL" id="FTMN01000005">
    <property type="protein sequence ID" value="SIQ46321.1"/>
    <property type="molecule type" value="Genomic_DNA"/>
</dbReference>
<keyword evidence="1" id="KW-1133">Transmembrane helix</keyword>
<dbReference type="RefSeq" id="WP_076462949.1">
    <property type="nucleotide sequence ID" value="NZ_FTMN01000005.1"/>
</dbReference>
<dbReference type="STRING" id="49186.SAMN05421647_10543"/>
<dbReference type="GO" id="GO:0016020">
    <property type="term" value="C:membrane"/>
    <property type="evidence" value="ECO:0007669"/>
    <property type="project" value="InterPro"/>
</dbReference>
<feature type="transmembrane region" description="Helical" evidence="1">
    <location>
        <begin position="127"/>
        <end position="149"/>
    </location>
</feature>
<feature type="domain" description="EamA" evidence="2">
    <location>
        <begin position="156"/>
        <end position="282"/>
    </location>
</feature>
<feature type="transmembrane region" description="Helical" evidence="1">
    <location>
        <begin position="12"/>
        <end position="35"/>
    </location>
</feature>
<evidence type="ECO:0000313" key="3">
    <source>
        <dbReference type="EMBL" id="SIQ46321.1"/>
    </source>
</evidence>
<protein>
    <submittedName>
        <fullName evidence="3">Threonine/homoserine efflux transporter RhtA</fullName>
    </submittedName>
</protein>
<organism evidence="3 4">
    <name type="scientific">Marinobacterium stanieri</name>
    <dbReference type="NCBI Taxonomy" id="49186"/>
    <lineage>
        <taxon>Bacteria</taxon>
        <taxon>Pseudomonadati</taxon>
        <taxon>Pseudomonadota</taxon>
        <taxon>Gammaproteobacteria</taxon>
        <taxon>Oceanospirillales</taxon>
        <taxon>Oceanospirillaceae</taxon>
        <taxon>Marinobacterium</taxon>
    </lineage>
</organism>
<feature type="transmembrane region" description="Helical" evidence="1">
    <location>
        <begin position="75"/>
        <end position="95"/>
    </location>
</feature>
<dbReference type="Pfam" id="PF00892">
    <property type="entry name" value="EamA"/>
    <property type="match status" value="2"/>
</dbReference>
<dbReference type="InterPro" id="IPR037185">
    <property type="entry name" value="EmrE-like"/>
</dbReference>
<feature type="domain" description="EamA" evidence="2">
    <location>
        <begin position="15"/>
        <end position="142"/>
    </location>
</feature>
<dbReference type="PANTHER" id="PTHR22911">
    <property type="entry name" value="ACYL-MALONYL CONDENSING ENZYME-RELATED"/>
    <property type="match status" value="1"/>
</dbReference>
<keyword evidence="1" id="KW-0472">Membrane</keyword>
<keyword evidence="4" id="KW-1185">Reference proteome</keyword>
<evidence type="ECO:0000256" key="1">
    <source>
        <dbReference type="SAM" id="Phobius"/>
    </source>
</evidence>
<keyword evidence="1" id="KW-0812">Transmembrane</keyword>
<evidence type="ECO:0000259" key="2">
    <source>
        <dbReference type="Pfam" id="PF00892"/>
    </source>
</evidence>
<dbReference type="InterPro" id="IPR000620">
    <property type="entry name" value="EamA_dom"/>
</dbReference>
<feature type="transmembrane region" description="Helical" evidence="1">
    <location>
        <begin position="155"/>
        <end position="175"/>
    </location>
</feature>
<sequence>MSEANTQGAGSAPFLLMAVASAVLMGTIGVISRYAGLSAETLTFYRLGFGALLMLGYLLVIGRFSLLLCWPGWRVLINGGLLAAFIVCYVQAMLYTSMANAIMMVYLSPVTASVVAHFCLGERLRPAGVGLILLALFGFAMMMEFRLGFDNPDDATGMLFATLAMLAYAGFILMNRILPLHVHSYTRCWYQLLAGALCMLPLMLQQNESIVAVQWGWLLLAGLLPGFLAILFAVIALRELPAATFGTLAYMEPIAVVTFGWVLFGQSLNALQLSGCGLILAAGVAQALLNQRTERRQRERLQVAS</sequence>
<accession>A0A1N6SZ07</accession>
<reference evidence="3 4" key="1">
    <citation type="submission" date="2017-01" db="EMBL/GenBank/DDBJ databases">
        <authorList>
            <person name="Mah S.A."/>
            <person name="Swanson W.J."/>
            <person name="Moy G.W."/>
            <person name="Vacquier V.D."/>
        </authorList>
    </citation>
    <scope>NUCLEOTIDE SEQUENCE [LARGE SCALE GENOMIC DNA]</scope>
    <source>
        <strain evidence="3 4">DSM 7027</strain>
    </source>
</reference>